<keyword evidence="2 5" id="KW-0812">Transmembrane</keyword>
<protein>
    <submittedName>
        <fullName evidence="7">YIP1 family protein</fullName>
    </submittedName>
</protein>
<proteinExistence type="predicted"/>
<dbReference type="RefSeq" id="WP_186773085.1">
    <property type="nucleotide sequence ID" value="NZ_JACOMF010000050.1"/>
</dbReference>
<gene>
    <name evidence="7" type="ORF">H7965_23895</name>
</gene>
<keyword evidence="3 5" id="KW-1133">Transmembrane helix</keyword>
<reference evidence="7" key="1">
    <citation type="submission" date="2020-08" db="EMBL/GenBank/DDBJ databases">
        <authorList>
            <person name="Hu Y."/>
            <person name="Nguyen S.V."/>
            <person name="Li F."/>
            <person name="Fanning S."/>
        </authorList>
    </citation>
    <scope>NUCLEOTIDE SEQUENCE</scope>
    <source>
        <strain evidence="7">SYSU D8009</strain>
    </source>
</reference>
<feature type="domain" description="Yip1" evidence="6">
    <location>
        <begin position="8"/>
        <end position="175"/>
    </location>
</feature>
<evidence type="ECO:0000313" key="8">
    <source>
        <dbReference type="Proteomes" id="UP000600101"/>
    </source>
</evidence>
<evidence type="ECO:0000256" key="1">
    <source>
        <dbReference type="ARBA" id="ARBA00004141"/>
    </source>
</evidence>
<evidence type="ECO:0000259" key="6">
    <source>
        <dbReference type="Pfam" id="PF04893"/>
    </source>
</evidence>
<comment type="caution">
    <text evidence="7">The sequence shown here is derived from an EMBL/GenBank/DDBJ whole genome shotgun (WGS) entry which is preliminary data.</text>
</comment>
<organism evidence="7 8">
    <name type="scientific">Siccirubricoccus deserti</name>
    <dbReference type="NCBI Taxonomy" id="2013562"/>
    <lineage>
        <taxon>Bacteria</taxon>
        <taxon>Pseudomonadati</taxon>
        <taxon>Pseudomonadota</taxon>
        <taxon>Alphaproteobacteria</taxon>
        <taxon>Acetobacterales</taxon>
        <taxon>Roseomonadaceae</taxon>
        <taxon>Siccirubricoccus</taxon>
    </lineage>
</organism>
<dbReference type="AlphaFoldDB" id="A0A9X0R4P6"/>
<feature type="transmembrane region" description="Helical" evidence="5">
    <location>
        <begin position="119"/>
        <end position="144"/>
    </location>
</feature>
<keyword evidence="4 5" id="KW-0472">Membrane</keyword>
<feature type="transmembrane region" description="Helical" evidence="5">
    <location>
        <begin position="68"/>
        <end position="89"/>
    </location>
</feature>
<keyword evidence="8" id="KW-1185">Reference proteome</keyword>
<evidence type="ECO:0000256" key="2">
    <source>
        <dbReference type="ARBA" id="ARBA00022692"/>
    </source>
</evidence>
<dbReference type="Proteomes" id="UP000600101">
    <property type="component" value="Unassembled WGS sequence"/>
</dbReference>
<evidence type="ECO:0000256" key="5">
    <source>
        <dbReference type="SAM" id="Phobius"/>
    </source>
</evidence>
<feature type="transmembrane region" description="Helical" evidence="5">
    <location>
        <begin position="164"/>
        <end position="187"/>
    </location>
</feature>
<dbReference type="InterPro" id="IPR006977">
    <property type="entry name" value="Yip1_dom"/>
</dbReference>
<name>A0A9X0R4P6_9PROT</name>
<dbReference type="Pfam" id="PF04893">
    <property type="entry name" value="Yip1"/>
    <property type="match status" value="1"/>
</dbReference>
<dbReference type="EMBL" id="JACOMF010000050">
    <property type="protein sequence ID" value="MBC4018332.1"/>
    <property type="molecule type" value="Genomic_DNA"/>
</dbReference>
<sequence length="189" mass="19664">MDIVARAKGLIMRPAEEWRIIAAEPADTKGLFTGYAMPVSAIPAVAGFIGAALFAGMLGGALGVQIGVLALLLHAIAGYVLGLAGVWIWGKIIEALAPRFGGVADEATAMKLAVYSPTAAWLAGGFAILPPLAILGIFGLYSLYIFWKGVPVVLRLPADKVLPFTATVIVVGIAVNIVVGMFAALFLRF</sequence>
<dbReference type="GO" id="GO:0016020">
    <property type="term" value="C:membrane"/>
    <property type="evidence" value="ECO:0007669"/>
    <property type="project" value="UniProtKB-SubCell"/>
</dbReference>
<accession>A0A9X0R4P6</accession>
<evidence type="ECO:0000256" key="3">
    <source>
        <dbReference type="ARBA" id="ARBA00022989"/>
    </source>
</evidence>
<comment type="subcellular location">
    <subcellularLocation>
        <location evidence="1">Membrane</location>
        <topology evidence="1">Multi-pass membrane protein</topology>
    </subcellularLocation>
</comment>
<evidence type="ECO:0000256" key="4">
    <source>
        <dbReference type="ARBA" id="ARBA00023136"/>
    </source>
</evidence>
<evidence type="ECO:0000313" key="7">
    <source>
        <dbReference type="EMBL" id="MBC4018332.1"/>
    </source>
</evidence>
<feature type="transmembrane region" description="Helical" evidence="5">
    <location>
        <begin position="39"/>
        <end position="62"/>
    </location>
</feature>